<feature type="region of interest" description="Disordered" evidence="1">
    <location>
        <begin position="1"/>
        <end position="24"/>
    </location>
</feature>
<reference evidence="2 3" key="1">
    <citation type="submission" date="2019-10" db="EMBL/GenBank/DDBJ databases">
        <title>Cognatihalovulum marinum gen. nov. sp. nov., a new member of the family Rhodobacteraceae isolated from deep seawater of the Northwest Indian Ocean.</title>
        <authorList>
            <person name="Ruan C."/>
            <person name="Wang J."/>
            <person name="Zheng X."/>
            <person name="Song L."/>
            <person name="Zhu Y."/>
            <person name="Huang Y."/>
            <person name="Lu Z."/>
            <person name="Du W."/>
            <person name="Huang L."/>
            <person name="Dai X."/>
        </authorList>
    </citation>
    <scope>NUCLEOTIDE SEQUENCE [LARGE SCALE GENOMIC DNA]</scope>
    <source>
        <strain evidence="2 3">2CG4</strain>
    </source>
</reference>
<comment type="caution">
    <text evidence="2">The sequence shown here is derived from an EMBL/GenBank/DDBJ whole genome shotgun (WGS) entry which is preliminary data.</text>
</comment>
<sequence length="75" mass="8420">MRNAPTYPRLGSNPLPPDQMTPAERRADLCGLLALGLVRLRQRERGEPSDESGEIRLHSPADRCRHATPTHRRPA</sequence>
<dbReference type="AlphaFoldDB" id="A0A6L5Z6D0"/>
<proteinExistence type="predicted"/>
<keyword evidence="3" id="KW-1185">Reference proteome</keyword>
<dbReference type="Proteomes" id="UP000474957">
    <property type="component" value="Unassembled WGS sequence"/>
</dbReference>
<feature type="compositionally biased region" description="Basic and acidic residues" evidence="1">
    <location>
        <begin position="41"/>
        <end position="65"/>
    </location>
</feature>
<name>A0A6L5Z6D0_9RHOB</name>
<dbReference type="EMBL" id="WIND01000029">
    <property type="protein sequence ID" value="MSU91909.1"/>
    <property type="molecule type" value="Genomic_DNA"/>
</dbReference>
<evidence type="ECO:0000313" key="3">
    <source>
        <dbReference type="Proteomes" id="UP000474957"/>
    </source>
</evidence>
<organism evidence="2 3">
    <name type="scientific">Halovulum marinum</name>
    <dbReference type="NCBI Taxonomy" id="2662447"/>
    <lineage>
        <taxon>Bacteria</taxon>
        <taxon>Pseudomonadati</taxon>
        <taxon>Pseudomonadota</taxon>
        <taxon>Alphaproteobacteria</taxon>
        <taxon>Rhodobacterales</taxon>
        <taxon>Paracoccaceae</taxon>
        <taxon>Halovulum</taxon>
    </lineage>
</organism>
<evidence type="ECO:0000256" key="1">
    <source>
        <dbReference type="SAM" id="MobiDB-lite"/>
    </source>
</evidence>
<feature type="region of interest" description="Disordered" evidence="1">
    <location>
        <begin position="41"/>
        <end position="75"/>
    </location>
</feature>
<gene>
    <name evidence="2" type="ORF">GE300_20335</name>
</gene>
<protein>
    <submittedName>
        <fullName evidence="2">Uncharacterized protein</fullName>
    </submittedName>
</protein>
<accession>A0A6L5Z6D0</accession>
<evidence type="ECO:0000313" key="2">
    <source>
        <dbReference type="EMBL" id="MSU91909.1"/>
    </source>
</evidence>
<feature type="compositionally biased region" description="Basic residues" evidence="1">
    <location>
        <begin position="66"/>
        <end position="75"/>
    </location>
</feature>